<sequence length="89" mass="9844">MADNLLDMGPPNAKRPKLNSPALSSSDTPEHHRVEHSRHLNVLGVKGHLQSIRNGLIAVLVSLTLLHKSNSSRGPYFRYVMFSLQPGVH</sequence>
<name>A0A3N0XYI9_ANAGA</name>
<evidence type="ECO:0000256" key="1">
    <source>
        <dbReference type="SAM" id="MobiDB-lite"/>
    </source>
</evidence>
<evidence type="ECO:0000313" key="2">
    <source>
        <dbReference type="EMBL" id="ROK28258.1"/>
    </source>
</evidence>
<dbReference type="EMBL" id="RJVU01057378">
    <property type="protein sequence ID" value="ROK28258.1"/>
    <property type="molecule type" value="Genomic_DNA"/>
</dbReference>
<organism evidence="2 3">
    <name type="scientific">Anabarilius grahami</name>
    <name type="common">Kanglang fish</name>
    <name type="synonym">Barilius grahami</name>
    <dbReference type="NCBI Taxonomy" id="495550"/>
    <lineage>
        <taxon>Eukaryota</taxon>
        <taxon>Metazoa</taxon>
        <taxon>Chordata</taxon>
        <taxon>Craniata</taxon>
        <taxon>Vertebrata</taxon>
        <taxon>Euteleostomi</taxon>
        <taxon>Actinopterygii</taxon>
        <taxon>Neopterygii</taxon>
        <taxon>Teleostei</taxon>
        <taxon>Ostariophysi</taxon>
        <taxon>Cypriniformes</taxon>
        <taxon>Xenocyprididae</taxon>
        <taxon>Xenocypridinae</taxon>
        <taxon>Xenocypridinae incertae sedis</taxon>
        <taxon>Anabarilius</taxon>
    </lineage>
</organism>
<protein>
    <submittedName>
        <fullName evidence="2">Uncharacterized protein</fullName>
    </submittedName>
</protein>
<comment type="caution">
    <text evidence="2">The sequence shown here is derived from an EMBL/GenBank/DDBJ whole genome shotgun (WGS) entry which is preliminary data.</text>
</comment>
<dbReference type="AlphaFoldDB" id="A0A3N0XYI9"/>
<dbReference type="OrthoDB" id="8962526at2759"/>
<proteinExistence type="predicted"/>
<evidence type="ECO:0000313" key="3">
    <source>
        <dbReference type="Proteomes" id="UP000281406"/>
    </source>
</evidence>
<keyword evidence="3" id="KW-1185">Reference proteome</keyword>
<gene>
    <name evidence="2" type="ORF">DPX16_6599</name>
</gene>
<dbReference type="Proteomes" id="UP000281406">
    <property type="component" value="Unassembled WGS sequence"/>
</dbReference>
<accession>A0A3N0XYI9</accession>
<reference evidence="2 3" key="1">
    <citation type="submission" date="2018-10" db="EMBL/GenBank/DDBJ databases">
        <title>Genome assembly for a Yunnan-Guizhou Plateau 3E fish, Anabarilius grahami (Regan), and its evolutionary and genetic applications.</title>
        <authorList>
            <person name="Jiang W."/>
        </authorList>
    </citation>
    <scope>NUCLEOTIDE SEQUENCE [LARGE SCALE GENOMIC DNA]</scope>
    <source>
        <strain evidence="2">AG-KIZ</strain>
        <tissue evidence="2">Muscle</tissue>
    </source>
</reference>
<feature type="region of interest" description="Disordered" evidence="1">
    <location>
        <begin position="1"/>
        <end position="35"/>
    </location>
</feature>